<dbReference type="CDD" id="cd05233">
    <property type="entry name" value="SDR_c"/>
    <property type="match status" value="1"/>
</dbReference>
<dbReference type="SMART" id="SM00822">
    <property type="entry name" value="PKS_KR"/>
    <property type="match status" value="1"/>
</dbReference>
<evidence type="ECO:0000313" key="4">
    <source>
        <dbReference type="Proteomes" id="UP001526201"/>
    </source>
</evidence>
<dbReference type="PRINTS" id="PR00081">
    <property type="entry name" value="GDHRDH"/>
</dbReference>
<accession>A0ABT3CF50</accession>
<sequence length="242" mass="24741">MTEPRRYLITGGTSGIGEMCAQHLTAAGHRVWVTGTREESVSAATARGSAVGGSVADAADADAVTAAFDDAAREFGGLDGAFLNAGVDGEGKPAEHLDAATFRRVLDVNVVGILHGAQAAHRTLARPGAIVVNASVNAMRPEAHFADYNASKAAAAALAATLAMEWSAQGLCVTCVCPGYFRTNMTAQYLDDPQISAELLARIPAGRFGQATDVGATVEFLLSNQAPFLSGAVIPIAGAGNL</sequence>
<keyword evidence="4" id="KW-1185">Reference proteome</keyword>
<proteinExistence type="inferred from homology"/>
<dbReference type="InterPro" id="IPR057326">
    <property type="entry name" value="KR_dom"/>
</dbReference>
<dbReference type="InterPro" id="IPR020904">
    <property type="entry name" value="Sc_DH/Rdtase_CS"/>
</dbReference>
<evidence type="ECO:0000256" key="1">
    <source>
        <dbReference type="ARBA" id="ARBA00006484"/>
    </source>
</evidence>
<dbReference type="InterPro" id="IPR036291">
    <property type="entry name" value="NAD(P)-bd_dom_sf"/>
</dbReference>
<dbReference type="Proteomes" id="UP001526201">
    <property type="component" value="Unassembled WGS sequence"/>
</dbReference>
<evidence type="ECO:0000313" key="3">
    <source>
        <dbReference type="EMBL" id="MCV7228113.1"/>
    </source>
</evidence>
<dbReference type="Gene3D" id="3.40.50.720">
    <property type="entry name" value="NAD(P)-binding Rossmann-like Domain"/>
    <property type="match status" value="1"/>
</dbReference>
<feature type="domain" description="Ketoreductase" evidence="2">
    <location>
        <begin position="5"/>
        <end position="179"/>
    </location>
</feature>
<organism evidence="3 4">
    <name type="scientific">Mycolicibacterium komossense</name>
    <dbReference type="NCBI Taxonomy" id="1779"/>
    <lineage>
        <taxon>Bacteria</taxon>
        <taxon>Bacillati</taxon>
        <taxon>Actinomycetota</taxon>
        <taxon>Actinomycetes</taxon>
        <taxon>Mycobacteriales</taxon>
        <taxon>Mycobacteriaceae</taxon>
        <taxon>Mycolicibacterium</taxon>
    </lineage>
</organism>
<dbReference type="EMBL" id="JACKTY010000031">
    <property type="protein sequence ID" value="MCV7228113.1"/>
    <property type="molecule type" value="Genomic_DNA"/>
</dbReference>
<evidence type="ECO:0000259" key="2">
    <source>
        <dbReference type="SMART" id="SM00822"/>
    </source>
</evidence>
<dbReference type="Pfam" id="PF13561">
    <property type="entry name" value="adh_short_C2"/>
    <property type="match status" value="1"/>
</dbReference>
<gene>
    <name evidence="3" type="ORF">H7J73_19050</name>
</gene>
<dbReference type="PANTHER" id="PTHR42760">
    <property type="entry name" value="SHORT-CHAIN DEHYDROGENASES/REDUCTASES FAMILY MEMBER"/>
    <property type="match status" value="1"/>
</dbReference>
<protein>
    <submittedName>
        <fullName evidence="3">SDR family oxidoreductase</fullName>
    </submittedName>
</protein>
<comment type="caution">
    <text evidence="3">The sequence shown here is derived from an EMBL/GenBank/DDBJ whole genome shotgun (WGS) entry which is preliminary data.</text>
</comment>
<name>A0ABT3CF50_9MYCO</name>
<dbReference type="SUPFAM" id="SSF51735">
    <property type="entry name" value="NAD(P)-binding Rossmann-fold domains"/>
    <property type="match status" value="1"/>
</dbReference>
<comment type="similarity">
    <text evidence="1">Belongs to the short-chain dehydrogenases/reductases (SDR) family.</text>
</comment>
<dbReference type="RefSeq" id="WP_264069171.1">
    <property type="nucleotide sequence ID" value="NZ_JACKTY010000031.1"/>
</dbReference>
<dbReference type="PROSITE" id="PS00061">
    <property type="entry name" value="ADH_SHORT"/>
    <property type="match status" value="1"/>
</dbReference>
<reference evidence="3 4" key="1">
    <citation type="journal article" date="2022" name="BMC Genomics">
        <title>Comparative genome analysis of mycobacteria focusing on tRNA and non-coding RNA.</title>
        <authorList>
            <person name="Behra P.R.K."/>
            <person name="Pettersson B.M.F."/>
            <person name="Ramesh M."/>
            <person name="Das S."/>
            <person name="Dasgupta S."/>
            <person name="Kirsebom L.A."/>
        </authorList>
    </citation>
    <scope>NUCLEOTIDE SEQUENCE [LARGE SCALE GENOMIC DNA]</scope>
    <source>
        <strain evidence="3 4">DSM 44078</strain>
    </source>
</reference>
<dbReference type="InterPro" id="IPR002347">
    <property type="entry name" value="SDR_fam"/>
</dbReference>